<proteinExistence type="predicted"/>
<evidence type="ECO:0000313" key="2">
    <source>
        <dbReference type="Proteomes" id="UP000237438"/>
    </source>
</evidence>
<dbReference type="Proteomes" id="UP000237438">
    <property type="component" value="Unassembled WGS sequence"/>
</dbReference>
<protein>
    <submittedName>
        <fullName evidence="1">Uncharacterized protein</fullName>
    </submittedName>
</protein>
<dbReference type="AlphaFoldDB" id="A0A2S4PYL4"/>
<keyword evidence="2" id="KW-1185">Reference proteome</keyword>
<dbReference type="OrthoDB" id="10457351at2759"/>
<reference evidence="1 2" key="1">
    <citation type="submission" date="2017-10" db="EMBL/GenBank/DDBJ databases">
        <title>Development of genomic resources for the powdery mildew, Erysiphe pulchra.</title>
        <authorList>
            <person name="Wadl P.A."/>
            <person name="Mack B.M."/>
            <person name="Moore G."/>
            <person name="Beltz S.B."/>
        </authorList>
    </citation>
    <scope>NUCLEOTIDE SEQUENCE [LARGE SCALE GENOMIC DNA]</scope>
    <source>
        <strain evidence="1">Cflorida</strain>
    </source>
</reference>
<evidence type="ECO:0000313" key="1">
    <source>
        <dbReference type="EMBL" id="POS87130.1"/>
    </source>
</evidence>
<name>A0A2S4PYL4_9PEZI</name>
<sequence>MKNNSLTIQQIEFPEAVTTLVQNPYLCSSIPAFQVENYNESIRNQCQKGNDSSIKDLLSDDLDTLENIDIAGANSCLGALKQNENNKPKIHRDQLVPPPKSWKELMCHPYKD</sequence>
<dbReference type="EMBL" id="PEDP01000188">
    <property type="protein sequence ID" value="POS87130.1"/>
    <property type="molecule type" value="Genomic_DNA"/>
</dbReference>
<organism evidence="1 2">
    <name type="scientific">Erysiphe pulchra</name>
    <dbReference type="NCBI Taxonomy" id="225359"/>
    <lineage>
        <taxon>Eukaryota</taxon>
        <taxon>Fungi</taxon>
        <taxon>Dikarya</taxon>
        <taxon>Ascomycota</taxon>
        <taxon>Pezizomycotina</taxon>
        <taxon>Leotiomycetes</taxon>
        <taxon>Erysiphales</taxon>
        <taxon>Erysiphaceae</taxon>
        <taxon>Erysiphe</taxon>
    </lineage>
</organism>
<gene>
    <name evidence="1" type="ORF">EPUL_000723</name>
</gene>
<accession>A0A2S4PYL4</accession>
<comment type="caution">
    <text evidence="1">The sequence shown here is derived from an EMBL/GenBank/DDBJ whole genome shotgun (WGS) entry which is preliminary data.</text>
</comment>